<dbReference type="Gene3D" id="2.40.50.230">
    <property type="entry name" value="Gp5 N-terminal domain"/>
    <property type="match status" value="1"/>
</dbReference>
<keyword evidence="1" id="KW-0175">Coiled coil</keyword>
<organism evidence="2 3">
    <name type="scientific">Pseudorhizobium banfieldiae</name>
    <dbReference type="NCBI Taxonomy" id="1125847"/>
    <lineage>
        <taxon>Bacteria</taxon>
        <taxon>Pseudomonadati</taxon>
        <taxon>Pseudomonadota</taxon>
        <taxon>Alphaproteobacteria</taxon>
        <taxon>Hyphomicrobiales</taxon>
        <taxon>Rhizobiaceae</taxon>
        <taxon>Rhizobium/Agrobacterium group</taxon>
        <taxon>Pseudorhizobium</taxon>
    </lineage>
</organism>
<dbReference type="RefSeq" id="WP_052638052.1">
    <property type="nucleotide sequence ID" value="NZ_FO082820.1"/>
</dbReference>
<feature type="coiled-coil region" evidence="1">
    <location>
        <begin position="9"/>
        <end position="36"/>
    </location>
</feature>
<dbReference type="Proteomes" id="UP000010792">
    <property type="component" value="Chromosome"/>
</dbReference>
<dbReference type="STRING" id="1125847.NT26_1437"/>
<dbReference type="OrthoDB" id="7852340at2"/>
<name>L0NEE5_9HYPH</name>
<proteinExistence type="predicted"/>
<protein>
    <submittedName>
        <fullName evidence="2">Putative GpV</fullName>
    </submittedName>
</protein>
<dbReference type="AlphaFoldDB" id="L0NEE5"/>
<evidence type="ECO:0000313" key="3">
    <source>
        <dbReference type="Proteomes" id="UP000010792"/>
    </source>
</evidence>
<gene>
    <name evidence="2" type="ORF">NT26_1437</name>
</gene>
<sequence length="197" mass="21048">MTSRAMAAFNRLIERIRRLEQVVSRQQTRLNNVFREGSVVEVDHETGRAIVNAHGVLSPLVPSLQQAGEVNRWTPLSVGQRVVLCCPGGDISRSFIMPGGYTDDVKQPHDKGAEERTSIGEAVITHTGEGFFFSVGGATLKFTKEGLFVDVDGVSYKVTGNGVEQFGGVKEHDGLNVGSTHVHGGVVPGGADTVGPH</sequence>
<dbReference type="InterPro" id="IPR037026">
    <property type="entry name" value="Vgr_OB-fold_dom_sf"/>
</dbReference>
<evidence type="ECO:0000256" key="1">
    <source>
        <dbReference type="SAM" id="Coils"/>
    </source>
</evidence>
<reference evidence="2 3" key="1">
    <citation type="journal article" date="2013" name="Genome Biol. Evol.">
        <title>Life in an arsenic-containing gold mine: genome and physiology of the autotrophic arsenite-oxidizing bacterium rhizobium sp. NT-26.</title>
        <authorList>
            <person name="Andres J."/>
            <person name="Arsene-Ploetze F."/>
            <person name="Barbe V."/>
            <person name="Brochier-Armanet C."/>
            <person name="Cleiss-Arnold J."/>
            <person name="Coppee J.Y."/>
            <person name="Dillies M.A."/>
            <person name="Geist"/>
            <person name="L"/>
            <person name="Joublin A."/>
            <person name="Koechler S."/>
            <person name="Lassalle F."/>
            <person name="Marchal M."/>
            <person name="Medigue C."/>
            <person name="Muller D."/>
            <person name="Nesme X."/>
            <person name="Plewniak F."/>
            <person name="Proux C."/>
            <person name="Ramirez-Bahena M.H."/>
            <person name="Schenowitz C."/>
            <person name="Sismeiro O."/>
            <person name="Vallenet D."/>
            <person name="Santini J.M."/>
            <person name="Bertin P.N."/>
        </authorList>
    </citation>
    <scope>NUCLEOTIDE SEQUENCE [LARGE SCALE GENOMIC DNA]</scope>
    <source>
        <strain evidence="2 3">NT-26</strain>
    </source>
</reference>
<dbReference type="EMBL" id="FO082820">
    <property type="protein sequence ID" value="CCF19161.1"/>
    <property type="molecule type" value="Genomic_DNA"/>
</dbReference>
<dbReference type="KEGG" id="rht:NT26_1437"/>
<keyword evidence="3" id="KW-1185">Reference proteome</keyword>
<accession>L0NEE5</accession>
<evidence type="ECO:0000313" key="2">
    <source>
        <dbReference type="EMBL" id="CCF19161.1"/>
    </source>
</evidence>